<feature type="transmembrane region" description="Helical" evidence="8">
    <location>
        <begin position="191"/>
        <end position="213"/>
    </location>
</feature>
<keyword evidence="5 8" id="KW-0812">Transmembrane</keyword>
<gene>
    <name evidence="9" type="ORF">KGMB03357_04990</name>
</gene>
<comment type="similarity">
    <text evidence="2">Belongs to the autoinducer-2 exporter (AI-2E) (TC 2.A.86) family.</text>
</comment>
<comment type="subcellular location">
    <subcellularLocation>
        <location evidence="1">Cell membrane</location>
        <topology evidence="1">Multi-pass membrane protein</topology>
    </subcellularLocation>
</comment>
<feature type="transmembrane region" description="Helical" evidence="8">
    <location>
        <begin position="302"/>
        <end position="329"/>
    </location>
</feature>
<dbReference type="GO" id="GO:0005886">
    <property type="term" value="C:plasma membrane"/>
    <property type="evidence" value="ECO:0007669"/>
    <property type="project" value="UniProtKB-SubCell"/>
</dbReference>
<evidence type="ECO:0000256" key="7">
    <source>
        <dbReference type="ARBA" id="ARBA00023136"/>
    </source>
</evidence>
<dbReference type="OrthoDB" id="9793390at2"/>
<keyword evidence="4" id="KW-1003">Cell membrane</keyword>
<feature type="transmembrane region" description="Helical" evidence="8">
    <location>
        <begin position="100"/>
        <end position="122"/>
    </location>
</feature>
<reference evidence="9 10" key="1">
    <citation type="submission" date="2018-10" db="EMBL/GenBank/DDBJ databases">
        <title>Draft Genome Sequence of Anaerotignum sp. KCTC 15736.</title>
        <authorList>
            <person name="Choi S.H."/>
            <person name="Kim J.S."/>
            <person name="Kang S.W."/>
            <person name="Lee J.S."/>
            <person name="Park S.H."/>
        </authorList>
    </citation>
    <scope>NUCLEOTIDE SEQUENCE [LARGE SCALE GENOMIC DNA]</scope>
    <source>
        <strain evidence="9 10">KCTC 15736</strain>
    </source>
</reference>
<feature type="transmembrane region" description="Helical" evidence="8">
    <location>
        <begin position="21"/>
        <end position="39"/>
    </location>
</feature>
<organism evidence="9 10">
    <name type="scientific">Anaerotignum faecicola</name>
    <dbReference type="NCBI Taxonomy" id="2358141"/>
    <lineage>
        <taxon>Bacteria</taxon>
        <taxon>Bacillati</taxon>
        <taxon>Bacillota</taxon>
        <taxon>Clostridia</taxon>
        <taxon>Lachnospirales</taxon>
        <taxon>Anaerotignaceae</taxon>
        <taxon>Anaerotignum</taxon>
    </lineage>
</organism>
<keyword evidence="6 8" id="KW-1133">Transmembrane helix</keyword>
<evidence type="ECO:0000256" key="6">
    <source>
        <dbReference type="ARBA" id="ARBA00022989"/>
    </source>
</evidence>
<protein>
    <recommendedName>
        <fullName evidence="11">AI-2E family transporter</fullName>
    </recommendedName>
</protein>
<keyword evidence="3" id="KW-0813">Transport</keyword>
<name>A0A401LBD7_9FIRM</name>
<feature type="transmembrane region" description="Helical" evidence="8">
    <location>
        <begin position="248"/>
        <end position="270"/>
    </location>
</feature>
<keyword evidence="7 8" id="KW-0472">Membrane</keyword>
<feature type="transmembrane region" description="Helical" evidence="8">
    <location>
        <begin position="59"/>
        <end position="80"/>
    </location>
</feature>
<comment type="caution">
    <text evidence="9">The sequence shown here is derived from an EMBL/GenBank/DDBJ whole genome shotgun (WGS) entry which is preliminary data.</text>
</comment>
<accession>A0A401LBD7</accession>
<evidence type="ECO:0000313" key="9">
    <source>
        <dbReference type="EMBL" id="GCB28838.1"/>
    </source>
</evidence>
<evidence type="ECO:0000313" key="10">
    <source>
        <dbReference type="Proteomes" id="UP000287361"/>
    </source>
</evidence>
<proteinExistence type="inferred from homology"/>
<evidence type="ECO:0000256" key="2">
    <source>
        <dbReference type="ARBA" id="ARBA00009773"/>
    </source>
</evidence>
<evidence type="ECO:0000256" key="4">
    <source>
        <dbReference type="ARBA" id="ARBA00022475"/>
    </source>
</evidence>
<evidence type="ECO:0000256" key="1">
    <source>
        <dbReference type="ARBA" id="ARBA00004651"/>
    </source>
</evidence>
<dbReference type="GO" id="GO:0055085">
    <property type="term" value="P:transmembrane transport"/>
    <property type="evidence" value="ECO:0007669"/>
    <property type="project" value="TreeGrafter"/>
</dbReference>
<dbReference type="Proteomes" id="UP000287361">
    <property type="component" value="Unassembled WGS sequence"/>
</dbReference>
<dbReference type="PANTHER" id="PTHR21716">
    <property type="entry name" value="TRANSMEMBRANE PROTEIN"/>
    <property type="match status" value="1"/>
</dbReference>
<feature type="transmembrane region" description="Helical" evidence="8">
    <location>
        <begin position="276"/>
        <end position="295"/>
    </location>
</feature>
<evidence type="ECO:0008006" key="11">
    <source>
        <dbReference type="Google" id="ProtNLM"/>
    </source>
</evidence>
<evidence type="ECO:0000256" key="8">
    <source>
        <dbReference type="SAM" id="Phobius"/>
    </source>
</evidence>
<dbReference type="AlphaFoldDB" id="A0A401LBD7"/>
<evidence type="ECO:0000256" key="3">
    <source>
        <dbReference type="ARBA" id="ARBA00022448"/>
    </source>
</evidence>
<evidence type="ECO:0000256" key="5">
    <source>
        <dbReference type="ARBA" id="ARBA00022692"/>
    </source>
</evidence>
<dbReference type="PANTHER" id="PTHR21716:SF53">
    <property type="entry name" value="PERMEASE PERM-RELATED"/>
    <property type="match status" value="1"/>
</dbReference>
<feature type="transmembrane region" description="Helical" evidence="8">
    <location>
        <begin position="349"/>
        <end position="376"/>
    </location>
</feature>
<dbReference type="EMBL" id="BHVZ01000001">
    <property type="protein sequence ID" value="GCB28838.1"/>
    <property type="molecule type" value="Genomic_DNA"/>
</dbReference>
<dbReference type="Pfam" id="PF01594">
    <property type="entry name" value="AI-2E_transport"/>
    <property type="match status" value="1"/>
</dbReference>
<keyword evidence="10" id="KW-1185">Reference proteome</keyword>
<sequence>MRRFDNFRRSRNEQDKLLAKICIYAFILLAALILFEKVIGNLPNIGSSITKATNYLNTLTAPFLMGFAIAYVMNPFLNFFEKIFKKSGAFFQNHVKITRILSILINYVIIIGGTVWIVIYLVPEVRDSIITFATNVTAYSDAMNVRIQNFFDRIVYINSADVNNVINRLLAPVKDISQNAPELLETIAVNVYGFGRITIQFIMAIFIAFYMLLDKERFSLKAKKGIYTFFPEEKADVILRSAIRTHHIFQNFIVGKAVDSLIIGILAFIGLNLMKAPYPLILSLIIGVTNMIPYFGPFIGAIPAILITLLIDPPLAIAVGIFVLILQQFDGNYLGPKILGNSVDLNPLWIILAVLIGGAFMGPVGMFVGVPVFATIKTFASEYVNRKYTEKYPTGDPLSIQTDAQEQPGKIK</sequence>
<dbReference type="InterPro" id="IPR002549">
    <property type="entry name" value="AI-2E-like"/>
</dbReference>